<name>A0A9N9H272_9GLOM</name>
<gene>
    <name evidence="1" type="ORF">FCALED_LOCUS10611</name>
</gene>
<organism evidence="1 2">
    <name type="scientific">Funneliformis caledonium</name>
    <dbReference type="NCBI Taxonomy" id="1117310"/>
    <lineage>
        <taxon>Eukaryota</taxon>
        <taxon>Fungi</taxon>
        <taxon>Fungi incertae sedis</taxon>
        <taxon>Mucoromycota</taxon>
        <taxon>Glomeromycotina</taxon>
        <taxon>Glomeromycetes</taxon>
        <taxon>Glomerales</taxon>
        <taxon>Glomeraceae</taxon>
        <taxon>Funneliformis</taxon>
    </lineage>
</organism>
<comment type="caution">
    <text evidence="1">The sequence shown here is derived from an EMBL/GenBank/DDBJ whole genome shotgun (WGS) entry which is preliminary data.</text>
</comment>
<keyword evidence="2" id="KW-1185">Reference proteome</keyword>
<accession>A0A9N9H272</accession>
<evidence type="ECO:0000313" key="2">
    <source>
        <dbReference type="Proteomes" id="UP000789570"/>
    </source>
</evidence>
<dbReference type="EMBL" id="CAJVPQ010003986">
    <property type="protein sequence ID" value="CAG8641889.1"/>
    <property type="molecule type" value="Genomic_DNA"/>
</dbReference>
<dbReference type="OrthoDB" id="2446007at2759"/>
<dbReference type="AlphaFoldDB" id="A0A9N9H272"/>
<evidence type="ECO:0000313" key="1">
    <source>
        <dbReference type="EMBL" id="CAG8641889.1"/>
    </source>
</evidence>
<dbReference type="Proteomes" id="UP000789570">
    <property type="component" value="Unassembled WGS sequence"/>
</dbReference>
<proteinExistence type="predicted"/>
<protein>
    <submittedName>
        <fullName evidence="1">5740_t:CDS:1</fullName>
    </submittedName>
</protein>
<sequence length="664" mass="76801">MYFSKKEEKAWQVKKFASPRIIPRISNSWKKWTCSALQFVAIFKDKVERFVIFDQHIINLNVLTVVLLRDYICEKKKVDNSDDIKLWKVNFDEEKIKDKNFIEYFQAELDNQVKFTATQKLPDQLEFRNPHPLLIGSGSIWDFQASNALRGKLKEAIHDHYKFWKAEQREKTKIPEYFILAGAGEGKSRTAQELPKLLIECAESDADLQNRLKDALVFNLSFENGTKLIRGEENISSNAIGNRMLFQLLKQPNETWNDFKNRYDVTPEDVLRKIAKHRTQEVKDLNVIIILDGLQVAMDHPKDGKNKNTNYFFTIASPHLAFFRFLPPKINNIPVFNDSPIMDMLIDDMGGYGRALEALGEAVEDKDLSKINFIDLINNVRLNLTYNYSGWLAKTAYLRPILRIILAHISVNKNQTILVRFESFDPDRVVGYLSCPYIWLWIMAHAYHENINDPLLRNWDFAYYNEFRSLKSNIYDYDQRVDLSAIHNGATHNFGQVSISNRQLTLSKSVERVSTKSEDYRNQDTTILCQKGRIDLANASHIIINASAAKFGDSFCSICQVSKQLQTEAHQYKLLREQSISQKTFEEEYIKATSSGDIFIFYTSAFSQQLELQPMSAIINKRNWKEYFGPFAGRCYNYAMGPPDINKATFTQLTGIEGIAKKTC</sequence>
<reference evidence="1" key="1">
    <citation type="submission" date="2021-06" db="EMBL/GenBank/DDBJ databases">
        <authorList>
            <person name="Kallberg Y."/>
            <person name="Tangrot J."/>
            <person name="Rosling A."/>
        </authorList>
    </citation>
    <scope>NUCLEOTIDE SEQUENCE</scope>
    <source>
        <strain evidence="1">UK204</strain>
    </source>
</reference>